<evidence type="ECO:0000313" key="1">
    <source>
        <dbReference type="EMBL" id="KIJ12516.1"/>
    </source>
</evidence>
<protein>
    <submittedName>
        <fullName evidence="1">Unplaced genomic scaffold PAXINscaffold_40, whole genome shotgun sequence</fullName>
    </submittedName>
</protein>
<keyword evidence="2" id="KW-1185">Reference proteome</keyword>
<dbReference type="Proteomes" id="UP000053647">
    <property type="component" value="Unassembled WGS sequence"/>
</dbReference>
<dbReference type="OrthoDB" id="2674746at2759"/>
<sequence length="68" mass="7868">DIYARLLIPRDSTRGYPLWYPEPDDNLPEPCRDEGLRIGDIGIVTERGTFDILFNICLPQEHPVNQWG</sequence>
<feature type="non-terminal residue" evidence="1">
    <location>
        <position position="68"/>
    </location>
</feature>
<reference evidence="1 2" key="1">
    <citation type="submission" date="2014-06" db="EMBL/GenBank/DDBJ databases">
        <authorList>
            <consortium name="DOE Joint Genome Institute"/>
            <person name="Kuo A."/>
            <person name="Kohler A."/>
            <person name="Nagy L.G."/>
            <person name="Floudas D."/>
            <person name="Copeland A."/>
            <person name="Barry K.W."/>
            <person name="Cichocki N."/>
            <person name="Veneault-Fourrey C."/>
            <person name="LaButti K."/>
            <person name="Lindquist E.A."/>
            <person name="Lipzen A."/>
            <person name="Lundell T."/>
            <person name="Morin E."/>
            <person name="Murat C."/>
            <person name="Sun H."/>
            <person name="Tunlid A."/>
            <person name="Henrissat B."/>
            <person name="Grigoriev I.V."/>
            <person name="Hibbett D.S."/>
            <person name="Martin F."/>
            <person name="Nordberg H.P."/>
            <person name="Cantor M.N."/>
            <person name="Hua S.X."/>
        </authorList>
    </citation>
    <scope>NUCLEOTIDE SEQUENCE [LARGE SCALE GENOMIC DNA]</scope>
    <source>
        <strain evidence="1 2">ATCC 200175</strain>
    </source>
</reference>
<dbReference type="HOGENOM" id="CLU_185466_0_0_1"/>
<proteinExistence type="predicted"/>
<dbReference type="EMBL" id="KN819362">
    <property type="protein sequence ID" value="KIJ12516.1"/>
    <property type="molecule type" value="Genomic_DNA"/>
</dbReference>
<accession>A0A0C9TYY6</accession>
<dbReference type="AlphaFoldDB" id="A0A0C9TYY6"/>
<evidence type="ECO:0000313" key="2">
    <source>
        <dbReference type="Proteomes" id="UP000053647"/>
    </source>
</evidence>
<gene>
    <name evidence="1" type="ORF">PAXINDRAFT_49154</name>
</gene>
<feature type="non-terminal residue" evidence="1">
    <location>
        <position position="1"/>
    </location>
</feature>
<organism evidence="1 2">
    <name type="scientific">Paxillus involutus ATCC 200175</name>
    <dbReference type="NCBI Taxonomy" id="664439"/>
    <lineage>
        <taxon>Eukaryota</taxon>
        <taxon>Fungi</taxon>
        <taxon>Dikarya</taxon>
        <taxon>Basidiomycota</taxon>
        <taxon>Agaricomycotina</taxon>
        <taxon>Agaricomycetes</taxon>
        <taxon>Agaricomycetidae</taxon>
        <taxon>Boletales</taxon>
        <taxon>Paxilineae</taxon>
        <taxon>Paxillaceae</taxon>
        <taxon>Paxillus</taxon>
    </lineage>
</organism>
<name>A0A0C9TYY6_PAXIN</name>
<reference evidence="2" key="2">
    <citation type="submission" date="2015-01" db="EMBL/GenBank/DDBJ databases">
        <title>Evolutionary Origins and Diversification of the Mycorrhizal Mutualists.</title>
        <authorList>
            <consortium name="DOE Joint Genome Institute"/>
            <consortium name="Mycorrhizal Genomics Consortium"/>
            <person name="Kohler A."/>
            <person name="Kuo A."/>
            <person name="Nagy L.G."/>
            <person name="Floudas D."/>
            <person name="Copeland A."/>
            <person name="Barry K.W."/>
            <person name="Cichocki N."/>
            <person name="Veneault-Fourrey C."/>
            <person name="LaButti K."/>
            <person name="Lindquist E.A."/>
            <person name="Lipzen A."/>
            <person name="Lundell T."/>
            <person name="Morin E."/>
            <person name="Murat C."/>
            <person name="Riley R."/>
            <person name="Ohm R."/>
            <person name="Sun H."/>
            <person name="Tunlid A."/>
            <person name="Henrissat B."/>
            <person name="Grigoriev I.V."/>
            <person name="Hibbett D.S."/>
            <person name="Martin F."/>
        </authorList>
    </citation>
    <scope>NUCLEOTIDE SEQUENCE [LARGE SCALE GENOMIC DNA]</scope>
    <source>
        <strain evidence="2">ATCC 200175</strain>
    </source>
</reference>